<feature type="transmembrane region" description="Helical" evidence="2">
    <location>
        <begin position="238"/>
        <end position="259"/>
    </location>
</feature>
<keyword evidence="4" id="KW-1185">Reference proteome</keyword>
<evidence type="ECO:0008006" key="5">
    <source>
        <dbReference type="Google" id="ProtNLM"/>
    </source>
</evidence>
<organism evidence="3 4">
    <name type="scientific">Mycobacterium paraterrae</name>
    <dbReference type="NCBI Taxonomy" id="577492"/>
    <lineage>
        <taxon>Bacteria</taxon>
        <taxon>Bacillati</taxon>
        <taxon>Actinomycetota</taxon>
        <taxon>Actinomycetes</taxon>
        <taxon>Mycobacteriales</taxon>
        <taxon>Mycobacteriaceae</taxon>
        <taxon>Mycobacterium</taxon>
    </lineage>
</organism>
<sequence>MSYLLRPFTLAWRYWPQIAACYLVGLLARKGSVEWAAYVGQHNHAFWAAMIMPFAGLATLGSYVAMFLVVRRGLPELADLPPPSLRGAELFSSIVAPFFAIYLAWQLFKEDWLAYLARALDYQMDEVFSSAAGHALQVPKTTFFVIGAALIVRYPLRYFAGRLPRWLTAVRIYIDSLWVFLVLSYSLSAGFTFLVNPAGWLAKRRIVVWFTSTRAELFSHVKPLQVGWHGLTWAVKTVFGGAGVPLMWLAVVGIIYGISTQADWRTAARRTVGERGTVLIEKVLPGDRFQRRWSVMPTSLRSKFSDYAKSKTGRYQPIVDSAKLILHGGPVALAAYVLAYLVLAWLELTGSFYGPSNNHGYLVRGMAWVVGPHDWLFWTSFLPTIDLISQLIVMPLRIALIATAFSYCWWHAVRAQQAALEHDAQQDGVGGVGDVDGVGDGVAGQQEAELQGTGLATELGGTAAERERVTGAGLVSPPLPPVGEKTDTLPGERAARPLDSDDG</sequence>
<feature type="transmembrane region" description="Helical" evidence="2">
    <location>
        <begin position="172"/>
        <end position="195"/>
    </location>
</feature>
<feature type="transmembrane region" description="Helical" evidence="2">
    <location>
        <begin position="387"/>
        <end position="410"/>
    </location>
</feature>
<feature type="compositionally biased region" description="Basic and acidic residues" evidence="1">
    <location>
        <begin position="493"/>
        <end position="503"/>
    </location>
</feature>
<dbReference type="EMBL" id="CP092488">
    <property type="protein sequence ID" value="UMB71990.1"/>
    <property type="molecule type" value="Genomic_DNA"/>
</dbReference>
<evidence type="ECO:0000313" key="3">
    <source>
        <dbReference type="EMBL" id="UMB71990.1"/>
    </source>
</evidence>
<keyword evidence="2" id="KW-0812">Transmembrane</keyword>
<evidence type="ECO:0000256" key="2">
    <source>
        <dbReference type="SAM" id="Phobius"/>
    </source>
</evidence>
<feature type="transmembrane region" description="Helical" evidence="2">
    <location>
        <begin position="324"/>
        <end position="346"/>
    </location>
</feature>
<protein>
    <recommendedName>
        <fullName evidence="5">Transmembrane protein</fullName>
    </recommendedName>
</protein>
<feature type="transmembrane region" description="Helical" evidence="2">
    <location>
        <begin position="90"/>
        <end position="108"/>
    </location>
</feature>
<dbReference type="RefSeq" id="WP_240263717.1">
    <property type="nucleotide sequence ID" value="NZ_CP092488.2"/>
</dbReference>
<keyword evidence="2" id="KW-0472">Membrane</keyword>
<feature type="region of interest" description="Disordered" evidence="1">
    <location>
        <begin position="451"/>
        <end position="503"/>
    </location>
</feature>
<evidence type="ECO:0000256" key="1">
    <source>
        <dbReference type="SAM" id="MobiDB-lite"/>
    </source>
</evidence>
<evidence type="ECO:0000313" key="4">
    <source>
        <dbReference type="Proteomes" id="UP001055336"/>
    </source>
</evidence>
<accession>A0ABY3VXM3</accession>
<feature type="compositionally biased region" description="Low complexity" evidence="1">
    <location>
        <begin position="451"/>
        <end position="463"/>
    </location>
</feature>
<reference evidence="3" key="1">
    <citation type="submission" date="2022-08" db="EMBL/GenBank/DDBJ databases">
        <title>Whole genome sequencing of non-tuberculosis mycobacteria type-strains.</title>
        <authorList>
            <person name="Igarashi Y."/>
            <person name="Osugi A."/>
            <person name="Mitarai S."/>
        </authorList>
    </citation>
    <scope>NUCLEOTIDE SEQUENCE</scope>
    <source>
        <strain evidence="3">DSM 45127</strain>
    </source>
</reference>
<feature type="transmembrane region" description="Helical" evidence="2">
    <location>
        <begin position="46"/>
        <end position="70"/>
    </location>
</feature>
<gene>
    <name evidence="3" type="ORF">MKK62_12640</name>
</gene>
<proteinExistence type="predicted"/>
<keyword evidence="2" id="KW-1133">Transmembrane helix</keyword>
<dbReference type="Proteomes" id="UP001055336">
    <property type="component" value="Chromosome"/>
</dbReference>
<feature type="transmembrane region" description="Helical" evidence="2">
    <location>
        <begin position="142"/>
        <end position="160"/>
    </location>
</feature>
<name>A0ABY3VXM3_9MYCO</name>